<sequence>MREGRRPVWSAAEELRSGRLPRTRSARPARRSARWPSFAPDVDALDNRGSSVTAAGPRAADRSSQRSPSSPPHTLFLRRNPSCGRIDLDSSPTADPLTGPETPDPPPPPPPPNAASPTIRFTLIRSIQIPLHCAAKYLHRPARSGGDLTLPRANVEGW</sequence>
<organism evidence="2 3">
    <name type="scientific">Panicum virgatum</name>
    <name type="common">Blackwell switchgrass</name>
    <dbReference type="NCBI Taxonomy" id="38727"/>
    <lineage>
        <taxon>Eukaryota</taxon>
        <taxon>Viridiplantae</taxon>
        <taxon>Streptophyta</taxon>
        <taxon>Embryophyta</taxon>
        <taxon>Tracheophyta</taxon>
        <taxon>Spermatophyta</taxon>
        <taxon>Magnoliopsida</taxon>
        <taxon>Liliopsida</taxon>
        <taxon>Poales</taxon>
        <taxon>Poaceae</taxon>
        <taxon>PACMAD clade</taxon>
        <taxon>Panicoideae</taxon>
        <taxon>Panicodae</taxon>
        <taxon>Paniceae</taxon>
        <taxon>Panicinae</taxon>
        <taxon>Panicum</taxon>
        <taxon>Panicum sect. Hiantes</taxon>
    </lineage>
</organism>
<keyword evidence="3" id="KW-1185">Reference proteome</keyword>
<evidence type="ECO:0000256" key="1">
    <source>
        <dbReference type="SAM" id="MobiDB-lite"/>
    </source>
</evidence>
<comment type="caution">
    <text evidence="2">The sequence shown here is derived from an EMBL/GenBank/DDBJ whole genome shotgun (WGS) entry which is preliminary data.</text>
</comment>
<evidence type="ECO:0000313" key="3">
    <source>
        <dbReference type="Proteomes" id="UP000823388"/>
    </source>
</evidence>
<feature type="compositionally biased region" description="Pro residues" evidence="1">
    <location>
        <begin position="102"/>
        <end position="114"/>
    </location>
</feature>
<reference evidence="2" key="1">
    <citation type="submission" date="2020-05" db="EMBL/GenBank/DDBJ databases">
        <title>WGS assembly of Panicum virgatum.</title>
        <authorList>
            <person name="Lovell J.T."/>
            <person name="Jenkins J."/>
            <person name="Shu S."/>
            <person name="Juenger T.E."/>
            <person name="Schmutz J."/>
        </authorList>
    </citation>
    <scope>NUCLEOTIDE SEQUENCE</scope>
    <source>
        <strain evidence="2">AP13</strain>
    </source>
</reference>
<dbReference type="Proteomes" id="UP000823388">
    <property type="component" value="Chromosome 1N"/>
</dbReference>
<protein>
    <submittedName>
        <fullName evidence="2">Uncharacterized protein</fullName>
    </submittedName>
</protein>
<proteinExistence type="predicted"/>
<feature type="region of interest" description="Disordered" evidence="1">
    <location>
        <begin position="17"/>
        <end position="117"/>
    </location>
</feature>
<gene>
    <name evidence="2" type="ORF">PVAP13_1NG016700</name>
</gene>
<evidence type="ECO:0000313" key="2">
    <source>
        <dbReference type="EMBL" id="KAG2649000.1"/>
    </source>
</evidence>
<dbReference type="EMBL" id="CM029038">
    <property type="protein sequence ID" value="KAG2649000.1"/>
    <property type="molecule type" value="Genomic_DNA"/>
</dbReference>
<accession>A0A8T0WLT7</accession>
<name>A0A8T0WLT7_PANVG</name>
<feature type="compositionally biased region" description="Basic residues" evidence="1">
    <location>
        <begin position="19"/>
        <end position="33"/>
    </location>
</feature>
<dbReference type="AlphaFoldDB" id="A0A8T0WLT7"/>